<feature type="region of interest" description="Disordered" evidence="1">
    <location>
        <begin position="291"/>
        <end position="318"/>
    </location>
</feature>
<protein>
    <submittedName>
        <fullName evidence="2">Putative baseplate assembly protein</fullName>
    </submittedName>
</protein>
<organism evidence="2 3">
    <name type="scientific">Nocardia panacis</name>
    <dbReference type="NCBI Taxonomy" id="2340916"/>
    <lineage>
        <taxon>Bacteria</taxon>
        <taxon>Bacillati</taxon>
        <taxon>Actinomycetota</taxon>
        <taxon>Actinomycetes</taxon>
        <taxon>Mycobacteriales</taxon>
        <taxon>Nocardiaceae</taxon>
        <taxon>Nocardia</taxon>
    </lineage>
</organism>
<name>A0A3A4K850_9NOCA</name>
<reference evidence="2 3" key="1">
    <citation type="submission" date="2018-09" db="EMBL/GenBank/DDBJ databases">
        <title>YIM PH21274 draft genome.</title>
        <authorList>
            <person name="Miao C."/>
        </authorList>
    </citation>
    <scope>NUCLEOTIDE SEQUENCE [LARGE SCALE GENOMIC DNA]</scope>
    <source>
        <strain evidence="2 3">YIM PH 21724</strain>
    </source>
</reference>
<dbReference type="RefSeq" id="WP_120043914.1">
    <property type="nucleotide sequence ID" value="NZ_QZFU01000036.1"/>
</dbReference>
<dbReference type="EMBL" id="QZFU01000036">
    <property type="protein sequence ID" value="RJO70857.1"/>
    <property type="molecule type" value="Genomic_DNA"/>
</dbReference>
<comment type="caution">
    <text evidence="2">The sequence shown here is derived from an EMBL/GenBank/DDBJ whole genome shotgun (WGS) entry which is preliminary data.</text>
</comment>
<accession>A0A3A4K850</accession>
<feature type="compositionally biased region" description="Low complexity" evidence="1">
    <location>
        <begin position="294"/>
        <end position="310"/>
    </location>
</feature>
<evidence type="ECO:0000313" key="2">
    <source>
        <dbReference type="EMBL" id="RJO70857.1"/>
    </source>
</evidence>
<sequence>MTCTDERRRAVVRAHGRNGIDSVDVGADRHVLTVLFFGETPQDLGPRNFRVDGGVKVTGIKVLGVEPVYGDDPELEGSVRLRVSDVGDVSTYRLRILGVAGFDPRYTSAEFRFVTGCDDLDCAPVCDCPDPTDPVVEIDYQAKDFESFRQLLLERMSITVPEWTERHIADIGIALVELLAYEGDRLSYRQDAAATEAYLDTARLRTSVRRHARLVDYAMHDGCAARAWVCVEVSADVRLAPEDIRFGAGTERFVPLETRDLVLHRAHNRIDIWTWGDHDCCLPEGATSATLVDSRPATSSSGPGSAAPDGSGRGDGESERILHLAPGDILVFEELLGPKTGLPADADHTHRQAVRLISVTETGDDLYGVRLLEVTWSRADALRFPLCVNSVGGSQCADLVVGAARGNVVLVEHGDFGDPEYPEVPQPDPQEPGCPAPVCFGCQDVAKPAYRPHYPPLPHRFRPRLQSWPVTMTAAYPQPAVVAAAQARRLEGLPDRARAQLRSLRDKAAHTRLDDADIAYLTAVFGPATLRRVLLKDKPEAALKLLLARFDDLLAAKLGRLARLVRRALGGRELVAAVEGWEITQQWGAAEGTGLDPANPAFHGPAAAALSTDPRAALPAVTVVDGFGASWRPRRDLLDSGPDDRDFVGESDDDGYLTLRFGDGRNGAAFDSLDRPTITYRIGNGRAGNVGAETINRLLTEAKGLAIIRVRNPLAASGGIDPESVSDVREQAPHEARLRQLRAITAADYAAAAARAPGVRAAAADLAWTGSWYEAQVAILPFGGEDAPSWLLDEVRGVLHRYRRIGHDLAVSTALTVPLDLALCVEVSPDYLTGHVRAAVLRALGARTGGLFDPARLSFGDPVRVSRIIAAVVALPGVRSAEVTTLERLFGPLGNALRTGVLPIGPLEVARLDNDPTRPEHGRLRLHLVGGR</sequence>
<evidence type="ECO:0000313" key="3">
    <source>
        <dbReference type="Proteomes" id="UP000266677"/>
    </source>
</evidence>
<keyword evidence="3" id="KW-1185">Reference proteome</keyword>
<proteinExistence type="predicted"/>
<evidence type="ECO:0000256" key="1">
    <source>
        <dbReference type="SAM" id="MobiDB-lite"/>
    </source>
</evidence>
<gene>
    <name evidence="2" type="ORF">D5S18_27120</name>
</gene>
<dbReference type="NCBIfam" id="TIGR02243">
    <property type="entry name" value="putative baseplate assembly protein"/>
    <property type="match status" value="1"/>
</dbReference>
<dbReference type="OrthoDB" id="9027184at2"/>
<dbReference type="Proteomes" id="UP000266677">
    <property type="component" value="Unassembled WGS sequence"/>
</dbReference>
<dbReference type="InterPro" id="IPR011749">
    <property type="entry name" value="CHP02243"/>
</dbReference>
<dbReference type="AlphaFoldDB" id="A0A3A4K850"/>